<dbReference type="Gene3D" id="3.30.360.10">
    <property type="entry name" value="Dihydrodipicolinate Reductase, domain 2"/>
    <property type="match status" value="1"/>
</dbReference>
<reference evidence="2 3" key="1">
    <citation type="submission" date="2022-12" db="EMBL/GenBank/DDBJ databases">
        <title>Sphingomonas abieness sp. nov., an endophytic bacterium isolated from Abies koreana.</title>
        <authorList>
            <person name="Jiang L."/>
            <person name="Lee J."/>
        </authorList>
    </citation>
    <scope>NUCLEOTIDE SEQUENCE [LARGE SCALE GENOMIC DNA]</scope>
    <source>
        <strain evidence="3">PAMB 00755</strain>
    </source>
</reference>
<accession>A0ABY7NNY1</accession>
<dbReference type="Proteomes" id="UP001210865">
    <property type="component" value="Chromosome"/>
</dbReference>
<gene>
    <name evidence="2" type="ORF">PBT88_03585</name>
</gene>
<dbReference type="InterPro" id="IPR036291">
    <property type="entry name" value="NAD(P)-bd_dom_sf"/>
</dbReference>
<feature type="domain" description="Gfo/Idh/MocA-like oxidoreductase N-terminal" evidence="1">
    <location>
        <begin position="3"/>
        <end position="113"/>
    </location>
</feature>
<dbReference type="EMBL" id="CP115174">
    <property type="protein sequence ID" value="WBO23232.1"/>
    <property type="molecule type" value="Genomic_DNA"/>
</dbReference>
<proteinExistence type="predicted"/>
<name>A0ABY7NNY1_9SPHN</name>
<dbReference type="SUPFAM" id="SSF51735">
    <property type="entry name" value="NAD(P)-binding Rossmann-fold domains"/>
    <property type="match status" value="1"/>
</dbReference>
<dbReference type="InterPro" id="IPR000683">
    <property type="entry name" value="Gfo/Idh/MocA-like_OxRdtase_N"/>
</dbReference>
<dbReference type="PANTHER" id="PTHR43818:SF7">
    <property type="entry name" value="DEHYDROGENASE"/>
    <property type="match status" value="1"/>
</dbReference>
<organism evidence="2 3">
    <name type="scientific">Sphingomonas abietis</name>
    <dbReference type="NCBI Taxonomy" id="3012344"/>
    <lineage>
        <taxon>Bacteria</taxon>
        <taxon>Pseudomonadati</taxon>
        <taxon>Pseudomonadota</taxon>
        <taxon>Alphaproteobacteria</taxon>
        <taxon>Sphingomonadales</taxon>
        <taxon>Sphingomonadaceae</taxon>
        <taxon>Sphingomonas</taxon>
    </lineage>
</organism>
<dbReference type="InterPro" id="IPR050463">
    <property type="entry name" value="Gfo/Idh/MocA_oxidrdct_glycsds"/>
</dbReference>
<sequence>MAIRLAVVGLGKIAQDQHLPAIAASADFELVCAASLQGESPRGHTYRAVDAMFAAEPSIEAVSLCQPPQVRFEAARAALLAGKHVLLEKPPGATLSEVVALTELAQEKGLTLFAAWHSRHAPAVTPACHWLEGKTIRSATITWREDVRIWHPGQKWIWQPGGLGVFDPGINALSIATKILPPFHLTEGILSYPSNQAAPIAADLRFATFDGVPVIADFDFRQTGPQTWDIRVETEEGVLLLSKGGSEMRIDGVAQSLPHEAEYPSLYARFAELIAAGESEVDVRPLRHVADAFLRAGHVEVEAFVEEEPGRQTVPA</sequence>
<evidence type="ECO:0000313" key="3">
    <source>
        <dbReference type="Proteomes" id="UP001210865"/>
    </source>
</evidence>
<dbReference type="RefSeq" id="WP_270077867.1">
    <property type="nucleotide sequence ID" value="NZ_CP115174.1"/>
</dbReference>
<keyword evidence="3" id="KW-1185">Reference proteome</keyword>
<evidence type="ECO:0000313" key="2">
    <source>
        <dbReference type="EMBL" id="WBO23232.1"/>
    </source>
</evidence>
<protein>
    <submittedName>
        <fullName evidence="2">Gfo/Idh/MocA family oxidoreductase</fullName>
    </submittedName>
</protein>
<dbReference type="Gene3D" id="3.40.50.720">
    <property type="entry name" value="NAD(P)-binding Rossmann-like Domain"/>
    <property type="match status" value="1"/>
</dbReference>
<dbReference type="Pfam" id="PF01408">
    <property type="entry name" value="GFO_IDH_MocA"/>
    <property type="match status" value="1"/>
</dbReference>
<dbReference type="PANTHER" id="PTHR43818">
    <property type="entry name" value="BCDNA.GH03377"/>
    <property type="match status" value="1"/>
</dbReference>
<evidence type="ECO:0000259" key="1">
    <source>
        <dbReference type="Pfam" id="PF01408"/>
    </source>
</evidence>